<evidence type="ECO:0000256" key="3">
    <source>
        <dbReference type="ARBA" id="ARBA00022840"/>
    </source>
</evidence>
<dbReference type="AlphaFoldDB" id="A0AAP0GB30"/>
<comment type="caution">
    <text evidence="9">The sequence shown here is derived from an EMBL/GenBank/DDBJ whole genome shotgun (WGS) entry which is preliminary data.</text>
</comment>
<dbReference type="InterPro" id="IPR036961">
    <property type="entry name" value="Kinesin_motor_dom_sf"/>
</dbReference>
<dbReference type="EMBL" id="JBBWWQ010000004">
    <property type="protein sequence ID" value="KAK8948903.1"/>
    <property type="molecule type" value="Genomic_DNA"/>
</dbReference>
<keyword evidence="3 7" id="KW-0067">ATP-binding</keyword>
<dbReference type="PANTHER" id="PTHR37739:SF16">
    <property type="entry name" value="KINESIN-LIKE PROTEIN"/>
    <property type="match status" value="1"/>
</dbReference>
<evidence type="ECO:0000256" key="1">
    <source>
        <dbReference type="ARBA" id="ARBA00022701"/>
    </source>
</evidence>
<dbReference type="PROSITE" id="PS50067">
    <property type="entry name" value="KINESIN_MOTOR_2"/>
    <property type="match status" value="1"/>
</dbReference>
<keyword evidence="5 7" id="KW-0505">Motor protein</keyword>
<feature type="domain" description="Kinesin motor" evidence="8">
    <location>
        <begin position="1"/>
        <end position="177"/>
    </location>
</feature>
<keyword evidence="4" id="KW-0175">Coiled coil</keyword>
<dbReference type="InterPro" id="IPR027417">
    <property type="entry name" value="P-loop_NTPase"/>
</dbReference>
<evidence type="ECO:0000256" key="4">
    <source>
        <dbReference type="ARBA" id="ARBA00023054"/>
    </source>
</evidence>
<feature type="binding site" evidence="7">
    <location>
        <begin position="70"/>
        <end position="77"/>
    </location>
    <ligand>
        <name>ATP</name>
        <dbReference type="ChEBI" id="CHEBI:30616"/>
    </ligand>
</feature>
<evidence type="ECO:0000256" key="2">
    <source>
        <dbReference type="ARBA" id="ARBA00022741"/>
    </source>
</evidence>
<evidence type="ECO:0000256" key="7">
    <source>
        <dbReference type="PROSITE-ProRule" id="PRU00283"/>
    </source>
</evidence>
<dbReference type="InterPro" id="IPR001752">
    <property type="entry name" value="Kinesin_motor_dom"/>
</dbReference>
<sequence length="177" mass="20044">MRPLKKDEDDDGSQIVQKISANSISIFNHTFTFDSVADTGSTQHDIFQLVGVPLVENCLAWFNISIFAYGQTGSGKTYTMWGPSTSLTVNSSSNQERVLTPRVFKMLFSHIHEVAYNLCLILKSFDALIDAILWLCMECIEISIQEKNDEIVKLAKKIKLKCNLYTKQICSIRTLRI</sequence>
<dbReference type="GO" id="GO:0008017">
    <property type="term" value="F:microtubule binding"/>
    <property type="evidence" value="ECO:0007669"/>
    <property type="project" value="InterPro"/>
</dbReference>
<evidence type="ECO:0000256" key="6">
    <source>
        <dbReference type="ARBA" id="ARBA00034488"/>
    </source>
</evidence>
<dbReference type="GO" id="GO:0005524">
    <property type="term" value="F:ATP binding"/>
    <property type="evidence" value="ECO:0007669"/>
    <property type="project" value="UniProtKB-UniRule"/>
</dbReference>
<evidence type="ECO:0000313" key="10">
    <source>
        <dbReference type="Proteomes" id="UP001418222"/>
    </source>
</evidence>
<dbReference type="SUPFAM" id="SSF52540">
    <property type="entry name" value="P-loop containing nucleoside triphosphate hydrolases"/>
    <property type="match status" value="1"/>
</dbReference>
<evidence type="ECO:0000256" key="5">
    <source>
        <dbReference type="ARBA" id="ARBA00023175"/>
    </source>
</evidence>
<gene>
    <name evidence="9" type="primary">KIN12B</name>
    <name evidence="9" type="ORF">KSP39_PZI005974</name>
</gene>
<keyword evidence="2 7" id="KW-0547">Nucleotide-binding</keyword>
<dbReference type="PANTHER" id="PTHR37739">
    <property type="entry name" value="KINESIN-LIKE PROTEIN KIN-12D"/>
    <property type="match status" value="1"/>
</dbReference>
<dbReference type="GO" id="GO:0007018">
    <property type="term" value="P:microtubule-based movement"/>
    <property type="evidence" value="ECO:0007669"/>
    <property type="project" value="InterPro"/>
</dbReference>
<dbReference type="GO" id="GO:0005874">
    <property type="term" value="C:microtubule"/>
    <property type="evidence" value="ECO:0007669"/>
    <property type="project" value="UniProtKB-KW"/>
</dbReference>
<dbReference type="SMART" id="SM00129">
    <property type="entry name" value="KISc"/>
    <property type="match status" value="1"/>
</dbReference>
<proteinExistence type="inferred from homology"/>
<evidence type="ECO:0000259" key="8">
    <source>
        <dbReference type="PROSITE" id="PS50067"/>
    </source>
</evidence>
<evidence type="ECO:0000313" key="9">
    <source>
        <dbReference type="EMBL" id="KAK8948903.1"/>
    </source>
</evidence>
<keyword evidence="1" id="KW-0493">Microtubule</keyword>
<comment type="similarity">
    <text evidence="6">Belongs to the TRAFAC class myosin-kinesin ATPase superfamily. Kinesin family. KIN-12 subfamily.</text>
</comment>
<accession>A0AAP0GB30</accession>
<dbReference type="Pfam" id="PF00225">
    <property type="entry name" value="Kinesin"/>
    <property type="match status" value="1"/>
</dbReference>
<reference evidence="9 10" key="1">
    <citation type="journal article" date="2022" name="Nat. Plants">
        <title>Genomes of leafy and leafless Platanthera orchids illuminate the evolution of mycoheterotrophy.</title>
        <authorList>
            <person name="Li M.H."/>
            <person name="Liu K.W."/>
            <person name="Li Z."/>
            <person name="Lu H.C."/>
            <person name="Ye Q.L."/>
            <person name="Zhang D."/>
            <person name="Wang J.Y."/>
            <person name="Li Y.F."/>
            <person name="Zhong Z.M."/>
            <person name="Liu X."/>
            <person name="Yu X."/>
            <person name="Liu D.K."/>
            <person name="Tu X.D."/>
            <person name="Liu B."/>
            <person name="Hao Y."/>
            <person name="Liao X.Y."/>
            <person name="Jiang Y.T."/>
            <person name="Sun W.H."/>
            <person name="Chen J."/>
            <person name="Chen Y.Q."/>
            <person name="Ai Y."/>
            <person name="Zhai J.W."/>
            <person name="Wu S.S."/>
            <person name="Zhou Z."/>
            <person name="Hsiao Y.Y."/>
            <person name="Wu W.L."/>
            <person name="Chen Y.Y."/>
            <person name="Lin Y.F."/>
            <person name="Hsu J.L."/>
            <person name="Li C.Y."/>
            <person name="Wang Z.W."/>
            <person name="Zhao X."/>
            <person name="Zhong W.Y."/>
            <person name="Ma X.K."/>
            <person name="Ma L."/>
            <person name="Huang J."/>
            <person name="Chen G.Z."/>
            <person name="Huang M.Z."/>
            <person name="Huang L."/>
            <person name="Peng D.H."/>
            <person name="Luo Y.B."/>
            <person name="Zou S.Q."/>
            <person name="Chen S.P."/>
            <person name="Lan S."/>
            <person name="Tsai W.C."/>
            <person name="Van de Peer Y."/>
            <person name="Liu Z.J."/>
        </authorList>
    </citation>
    <scope>NUCLEOTIDE SEQUENCE [LARGE SCALE GENOMIC DNA]</scope>
    <source>
        <strain evidence="9">Lor287</strain>
    </source>
</reference>
<dbReference type="Gene3D" id="3.40.850.10">
    <property type="entry name" value="Kinesin motor domain"/>
    <property type="match status" value="1"/>
</dbReference>
<dbReference type="InterPro" id="IPR044986">
    <property type="entry name" value="KIF15/KIN-12"/>
</dbReference>
<protein>
    <submittedName>
        <fullName evidence="9">Kinesin-like protein KIN12B</fullName>
    </submittedName>
</protein>
<organism evidence="9 10">
    <name type="scientific">Platanthera zijinensis</name>
    <dbReference type="NCBI Taxonomy" id="2320716"/>
    <lineage>
        <taxon>Eukaryota</taxon>
        <taxon>Viridiplantae</taxon>
        <taxon>Streptophyta</taxon>
        <taxon>Embryophyta</taxon>
        <taxon>Tracheophyta</taxon>
        <taxon>Spermatophyta</taxon>
        <taxon>Magnoliopsida</taxon>
        <taxon>Liliopsida</taxon>
        <taxon>Asparagales</taxon>
        <taxon>Orchidaceae</taxon>
        <taxon>Orchidoideae</taxon>
        <taxon>Orchideae</taxon>
        <taxon>Orchidinae</taxon>
        <taxon>Platanthera</taxon>
    </lineage>
</organism>
<dbReference type="Proteomes" id="UP001418222">
    <property type="component" value="Unassembled WGS sequence"/>
</dbReference>
<dbReference type="GO" id="GO:0003777">
    <property type="term" value="F:microtubule motor activity"/>
    <property type="evidence" value="ECO:0007669"/>
    <property type="project" value="InterPro"/>
</dbReference>
<name>A0AAP0GB30_9ASPA</name>
<keyword evidence="10" id="KW-1185">Reference proteome</keyword>